<dbReference type="GO" id="GO:0043565">
    <property type="term" value="F:sequence-specific DNA binding"/>
    <property type="evidence" value="ECO:0007669"/>
    <property type="project" value="InterPro"/>
</dbReference>
<reference evidence="2 3" key="1">
    <citation type="submission" date="2019-09" db="EMBL/GenBank/DDBJ databases">
        <title>Phylogeny of genus Pseudoclavibacter and closely related genus.</title>
        <authorList>
            <person name="Li Y."/>
        </authorList>
    </citation>
    <scope>NUCLEOTIDE SEQUENCE [LARGE SCALE GENOMIC DNA]</scope>
    <source>
        <strain evidence="2 3">JCM 16921</strain>
    </source>
</reference>
<dbReference type="Gene3D" id="1.10.10.60">
    <property type="entry name" value="Homeodomain-like"/>
    <property type="match status" value="1"/>
</dbReference>
<evidence type="ECO:0000259" key="1">
    <source>
        <dbReference type="PROSITE" id="PS01124"/>
    </source>
</evidence>
<dbReference type="Proteomes" id="UP000481339">
    <property type="component" value="Unassembled WGS sequence"/>
</dbReference>
<comment type="caution">
    <text evidence="2">The sequence shown here is derived from an EMBL/GenBank/DDBJ whole genome shotgun (WGS) entry which is preliminary data.</text>
</comment>
<evidence type="ECO:0000313" key="2">
    <source>
        <dbReference type="EMBL" id="KAB1632498.1"/>
    </source>
</evidence>
<keyword evidence="3" id="KW-1185">Reference proteome</keyword>
<dbReference type="Pfam" id="PF12833">
    <property type="entry name" value="HTH_18"/>
    <property type="match status" value="1"/>
</dbReference>
<dbReference type="OrthoDB" id="5069899at2"/>
<feature type="domain" description="HTH araC/xylS-type" evidence="1">
    <location>
        <begin position="188"/>
        <end position="289"/>
    </location>
</feature>
<dbReference type="AlphaFoldDB" id="A0A7C8BUH7"/>
<dbReference type="EMBL" id="WBKA01000003">
    <property type="protein sequence ID" value="KAB1632498.1"/>
    <property type="molecule type" value="Genomic_DNA"/>
</dbReference>
<protein>
    <submittedName>
        <fullName evidence="2">AraC family transcriptional regulator</fullName>
    </submittedName>
</protein>
<gene>
    <name evidence="2" type="ORF">F8O02_05745</name>
</gene>
<dbReference type="GO" id="GO:0003700">
    <property type="term" value="F:DNA-binding transcription factor activity"/>
    <property type="evidence" value="ECO:0007669"/>
    <property type="project" value="InterPro"/>
</dbReference>
<proteinExistence type="predicted"/>
<dbReference type="InterPro" id="IPR018060">
    <property type="entry name" value="HTH_AraC"/>
</dbReference>
<name>A0A7C8BUH7_9MICO</name>
<accession>A0A7C8BUH7</accession>
<sequence>MPIVRCAPLPQESEHLPHGSGPEVTVTRVDVRGGMAIEHSPGRLTIVLVYTGKCRIDQMLLSAGQAVLLSPEEWPRMRVSGRAVLFVVRVHEATHAVRAGSRTAPLCWNPRLGLAFALVLDTLFHEGRGSTVPVSKKRPTGVLIAEFLKAALVPQPGGVMTPGDSAVARTPVAAEATAAEAPVADVFSQVTELVRDRRTDPTFSAGDVPDLLHRSASTVQRACREHGTTVRQMLRRQRVELASVRLGDQGWCDVSMDVVAHAAGFVSARAMRAAFLAEGLPVPRIVRKQGLPSH</sequence>
<dbReference type="PROSITE" id="PS01124">
    <property type="entry name" value="HTH_ARAC_FAMILY_2"/>
    <property type="match status" value="1"/>
</dbReference>
<organism evidence="2 3">
    <name type="scientific">Pseudoclavibacter caeni</name>
    <dbReference type="NCBI Taxonomy" id="908846"/>
    <lineage>
        <taxon>Bacteria</taxon>
        <taxon>Bacillati</taxon>
        <taxon>Actinomycetota</taxon>
        <taxon>Actinomycetes</taxon>
        <taxon>Micrococcales</taxon>
        <taxon>Microbacteriaceae</taxon>
        <taxon>Pseudoclavibacter</taxon>
    </lineage>
</organism>
<evidence type="ECO:0000313" key="3">
    <source>
        <dbReference type="Proteomes" id="UP000481339"/>
    </source>
</evidence>